<gene>
    <name evidence="2" type="ORF">ERS852478_02948</name>
</gene>
<sequence>MAEPKIFLKENRDRIEKSYLEQAKSLPRVFAAIDKKMQECTEEVALACKYLYAFMPYSDIGNYPFEVFLDYAENGVQLWKENPQVAALPEEIFLNYVLFHRVNEEEIAPCRTFFRTEIGTRTQGMDFKEAALEVNYWCAEEATYHCTDDRTLSAVSVYRRGNGRCGEESVFTVNALRSVGVPARQVYAPKWSHCDDNHAWVEIWCDGEWYFLGACEPEEILNKGWFTNASSRAMMIHSRVFDTKIPNGEVIGKDGMVTMLNELKRYAVTKEITVSVKDEQGAPAEGAEVSFEVLNYSEYAPIAEKKTDSKGTARLTTGLGSLHISARMCSDGEWFYAETVMNTEKEDNCELCLVPQDKRNDGESEKWTAADIFAPHDAPVNTDMPTLEQKAKGNKRLAAANAHREQKVRNWSNPECERFLEKKVNRIEEAIAASYREDLLRVLTEKDRTDCISDVLEEHLELAIPYHGMMKKDTFVSYVLNPRVDDEVLQKYRREIKKHFSRTEKQELRDDPSRIWNLIEKAIVSRPEKERSSVITTPAGCIRTCTGSFLSKKILFVAIARTFGVAARLNPHDRSMEYMENGRFVPVLARTEKNCTLILKAGETVKWKYFQNWSIAKLENGRYTSLKLGAENFEDQILNLPLESGNYRILTSNRLPNGNMFANEYHFEIQPGETKEIELVLREADLEDMLENISMPDFMLKTEDGTELKASDLTADGKHILMFLEEEKEPTEHILNEMMEQEEAFAGYAEQIIFVVRSKEALETPTLSKALAKLKNIQIYYDDFSEIINTLGRRMYVDPDKLPLIIVTNGSLNGIYATSGYNVGTGDMLLRLM</sequence>
<dbReference type="Gene3D" id="2.60.40.1120">
    <property type="entry name" value="Carboxypeptidase-like, regulatory domain"/>
    <property type="match status" value="1"/>
</dbReference>
<evidence type="ECO:0000313" key="2">
    <source>
        <dbReference type="EMBL" id="CUO48023.1"/>
    </source>
</evidence>
<name>A0A174FCW8_9FIRM</name>
<feature type="domain" description="Transglutaminase-like" evidence="1">
    <location>
        <begin position="157"/>
        <end position="216"/>
    </location>
</feature>
<dbReference type="eggNOG" id="COG1305">
    <property type="taxonomic scope" value="Bacteria"/>
</dbReference>
<dbReference type="AlphaFoldDB" id="A0A174FCW8"/>
<dbReference type="InterPro" id="IPR038765">
    <property type="entry name" value="Papain-like_cys_pep_sf"/>
</dbReference>
<dbReference type="RefSeq" id="WP_055201021.1">
    <property type="nucleotide sequence ID" value="NZ_BTHH01000023.1"/>
</dbReference>
<accession>A0A174FCW8</accession>
<dbReference type="SUPFAM" id="SSF54001">
    <property type="entry name" value="Cysteine proteinases"/>
    <property type="match status" value="1"/>
</dbReference>
<dbReference type="EMBL" id="CYZN01000023">
    <property type="protein sequence ID" value="CUO48023.1"/>
    <property type="molecule type" value="Genomic_DNA"/>
</dbReference>
<evidence type="ECO:0000259" key="1">
    <source>
        <dbReference type="SMART" id="SM00460"/>
    </source>
</evidence>
<proteinExistence type="predicted"/>
<dbReference type="SMART" id="SM00460">
    <property type="entry name" value="TGc"/>
    <property type="match status" value="1"/>
</dbReference>
<evidence type="ECO:0000313" key="3">
    <source>
        <dbReference type="Proteomes" id="UP000095431"/>
    </source>
</evidence>
<dbReference type="PANTHER" id="PTHR35532:SF5">
    <property type="entry name" value="CARBOHYDRATE-BINDING DOMAIN-CONTAINING PROTEIN"/>
    <property type="match status" value="1"/>
</dbReference>
<organism evidence="2 3">
    <name type="scientific">Blautia wexlerae</name>
    <dbReference type="NCBI Taxonomy" id="418240"/>
    <lineage>
        <taxon>Bacteria</taxon>
        <taxon>Bacillati</taxon>
        <taxon>Bacillota</taxon>
        <taxon>Clostridia</taxon>
        <taxon>Lachnospirales</taxon>
        <taxon>Lachnospiraceae</taxon>
        <taxon>Blautia</taxon>
    </lineage>
</organism>
<dbReference type="Pfam" id="PF01841">
    <property type="entry name" value="Transglut_core"/>
    <property type="match status" value="1"/>
</dbReference>
<protein>
    <submittedName>
        <fullName evidence="2">Transglutaminase-like superfamily</fullName>
    </submittedName>
</protein>
<reference evidence="2 3" key="1">
    <citation type="submission" date="2015-09" db="EMBL/GenBank/DDBJ databases">
        <authorList>
            <consortium name="Pathogen Informatics"/>
        </authorList>
    </citation>
    <scope>NUCLEOTIDE SEQUENCE [LARGE SCALE GENOMIC DNA]</scope>
    <source>
        <strain evidence="2 3">2789STDY5834863</strain>
    </source>
</reference>
<dbReference type="Proteomes" id="UP000095431">
    <property type="component" value="Unassembled WGS sequence"/>
</dbReference>
<dbReference type="Gene3D" id="3.10.620.30">
    <property type="match status" value="1"/>
</dbReference>
<dbReference type="InterPro" id="IPR002931">
    <property type="entry name" value="Transglutaminase-like"/>
</dbReference>
<dbReference type="PANTHER" id="PTHR35532">
    <property type="entry name" value="SIMILAR TO POLYHYDROXYALKANOATE DEPOLYMERASE"/>
    <property type="match status" value="1"/>
</dbReference>